<evidence type="ECO:0000313" key="3">
    <source>
        <dbReference type="EMBL" id="AKQ69703.1"/>
    </source>
</evidence>
<evidence type="ECO:0000313" key="4">
    <source>
        <dbReference type="Proteomes" id="UP000009026"/>
    </source>
</evidence>
<feature type="domain" description="NrS-1 polymerase-like helicase" evidence="2">
    <location>
        <begin position="172"/>
        <end position="282"/>
    </location>
</feature>
<evidence type="ECO:0000256" key="1">
    <source>
        <dbReference type="SAM" id="MobiDB-lite"/>
    </source>
</evidence>
<dbReference type="STRING" id="1297742.A176_006615"/>
<gene>
    <name evidence="3" type="ORF">A176_006615</name>
</gene>
<proteinExistence type="predicted"/>
<keyword evidence="4" id="KW-1185">Reference proteome</keyword>
<feature type="region of interest" description="Disordered" evidence="1">
    <location>
        <begin position="481"/>
        <end position="511"/>
    </location>
</feature>
<organism evidence="3 4">
    <name type="scientific">Pseudomyxococcus hansupus</name>
    <dbReference type="NCBI Taxonomy" id="1297742"/>
    <lineage>
        <taxon>Bacteria</taxon>
        <taxon>Pseudomonadati</taxon>
        <taxon>Myxococcota</taxon>
        <taxon>Myxococcia</taxon>
        <taxon>Myxococcales</taxon>
        <taxon>Cystobacterineae</taxon>
        <taxon>Myxococcaceae</taxon>
        <taxon>Pseudomyxococcus</taxon>
    </lineage>
</organism>
<reference evidence="3 4" key="1">
    <citation type="journal article" date="2016" name="PLoS ONE">
        <title>Complete Genome Sequence and Comparative Genomics of a Novel Myxobacterium Myxococcus hansupus.</title>
        <authorList>
            <person name="Sharma G."/>
            <person name="Narwani T."/>
            <person name="Subramanian S."/>
        </authorList>
    </citation>
    <scope>NUCLEOTIDE SEQUENCE [LARGE SCALE GENOMIC DNA]</scope>
    <source>
        <strain evidence="4">mixupus</strain>
    </source>
</reference>
<dbReference type="Proteomes" id="UP000009026">
    <property type="component" value="Chromosome"/>
</dbReference>
<dbReference type="PATRIC" id="fig|1297742.4.peg.6711"/>
<dbReference type="InterPro" id="IPR045455">
    <property type="entry name" value="NrS-1_pol-like_helicase"/>
</dbReference>
<dbReference type="Gene3D" id="3.40.50.300">
    <property type="entry name" value="P-loop containing nucleotide triphosphate hydrolases"/>
    <property type="match status" value="1"/>
</dbReference>
<sequence length="511" mass="56658">MTPNCPPENEAASNADEEAARAVVARLPLVKVVPLERYLSRRPGGRSFSSDFLTQKAAEDYLILRQLLHPRDTWPRGASPLAVGPNVSQLCVGVMGLECRPNAPELLPREDDTYAVNTWEAPTLTPAPGDWADVRRVLLWLAEDEAGLDWLLNWIAFKVQNPGSKPGTAVLLQGPPGTGKNVLYRILAHVLGPANCVQIGEADLAKPYNHHFATKLLVFANELLDNHKRGGSLGDGLKATITDGEVFLESKGVARTPAVNRVALVAATNRSKPIELEESDRRWTVFHNRTKPAEYQHPDLGLSHRDFLESLHAPGTDDAFTREFMRQVAAFAYEMNTRAVDMKRVRRPHTNASRDELQQLSEPVTEQFLRELSESPEPDRQLYNWATHVPYYASIWTTTTGPRVGKTQAITNDALFVAMVGFCKSTGQKHPPQKRTFLAALKAAGWIEHRDSKARGWIPPWHVSGSNVLSSNEAKVVPFPAPNSIPPSTSNAHPHFTRPRSLRDRLLGKPS</sequence>
<dbReference type="InterPro" id="IPR027417">
    <property type="entry name" value="P-loop_NTPase"/>
</dbReference>
<protein>
    <submittedName>
        <fullName evidence="3">DNA primase</fullName>
    </submittedName>
</protein>
<dbReference type="EMBL" id="CP012109">
    <property type="protein sequence ID" value="AKQ69703.1"/>
    <property type="molecule type" value="Genomic_DNA"/>
</dbReference>
<dbReference type="Pfam" id="PF19263">
    <property type="entry name" value="DUF5906"/>
    <property type="match status" value="1"/>
</dbReference>
<dbReference type="AlphaFoldDB" id="A0A0H4X6Y7"/>
<dbReference type="KEGG" id="mym:A176_006615"/>
<evidence type="ECO:0000259" key="2">
    <source>
        <dbReference type="Pfam" id="PF19263"/>
    </source>
</evidence>
<dbReference type="SUPFAM" id="SSF52540">
    <property type="entry name" value="P-loop containing nucleoside triphosphate hydrolases"/>
    <property type="match status" value="1"/>
</dbReference>
<name>A0A0H4X6Y7_9BACT</name>
<accession>A0A0H4X6Y7</accession>
<dbReference type="eggNOG" id="COG3378">
    <property type="taxonomic scope" value="Bacteria"/>
</dbReference>
<feature type="compositionally biased region" description="Basic and acidic residues" evidence="1">
    <location>
        <begin position="501"/>
        <end position="511"/>
    </location>
</feature>